<dbReference type="PANTHER" id="PTHR47807">
    <property type="entry name" value="PROTEIN TBF1"/>
    <property type="match status" value="1"/>
</dbReference>
<evidence type="ECO:0000259" key="4">
    <source>
        <dbReference type="PROSITE" id="PS51294"/>
    </source>
</evidence>
<feature type="compositionally biased region" description="Acidic residues" evidence="1">
    <location>
        <begin position="60"/>
        <end position="73"/>
    </location>
</feature>
<feature type="compositionally biased region" description="Low complexity" evidence="1">
    <location>
        <begin position="633"/>
        <end position="642"/>
    </location>
</feature>
<dbReference type="InterPro" id="IPR052833">
    <property type="entry name" value="Telomeric_DNA-bd_trans-reg"/>
</dbReference>
<evidence type="ECO:0000259" key="2">
    <source>
        <dbReference type="PROSITE" id="PS50090"/>
    </source>
</evidence>
<evidence type="ECO:0000259" key="3">
    <source>
        <dbReference type="PROSITE" id="PS51293"/>
    </source>
</evidence>
<dbReference type="CDD" id="cd11660">
    <property type="entry name" value="SANT_TRF"/>
    <property type="match status" value="1"/>
</dbReference>
<organism evidence="5 6">
    <name type="scientific">Arthrobotrys musiformis</name>
    <dbReference type="NCBI Taxonomy" id="47236"/>
    <lineage>
        <taxon>Eukaryota</taxon>
        <taxon>Fungi</taxon>
        <taxon>Dikarya</taxon>
        <taxon>Ascomycota</taxon>
        <taxon>Pezizomycotina</taxon>
        <taxon>Orbiliomycetes</taxon>
        <taxon>Orbiliales</taxon>
        <taxon>Orbiliaceae</taxon>
        <taxon>Arthrobotrys</taxon>
    </lineage>
</organism>
<evidence type="ECO:0000313" key="6">
    <source>
        <dbReference type="Proteomes" id="UP001370758"/>
    </source>
</evidence>
<dbReference type="Gene3D" id="1.10.10.60">
    <property type="entry name" value="Homeodomain-like"/>
    <property type="match status" value="1"/>
</dbReference>
<protein>
    <submittedName>
        <fullName evidence="5">TTAGGG repeat binding factor</fullName>
    </submittedName>
</protein>
<dbReference type="SUPFAM" id="SSF46689">
    <property type="entry name" value="Homeodomain-like"/>
    <property type="match status" value="1"/>
</dbReference>
<feature type="compositionally biased region" description="Polar residues" evidence="1">
    <location>
        <begin position="473"/>
        <end position="489"/>
    </location>
</feature>
<evidence type="ECO:0000256" key="1">
    <source>
        <dbReference type="SAM" id="MobiDB-lite"/>
    </source>
</evidence>
<feature type="domain" description="Myb-like" evidence="2">
    <location>
        <begin position="776"/>
        <end position="828"/>
    </location>
</feature>
<feature type="domain" description="HTH myb-type" evidence="4">
    <location>
        <begin position="784"/>
        <end position="832"/>
    </location>
</feature>
<dbReference type="InterPro" id="IPR017884">
    <property type="entry name" value="SANT_dom"/>
</dbReference>
<dbReference type="PROSITE" id="PS51293">
    <property type="entry name" value="SANT"/>
    <property type="match status" value="1"/>
</dbReference>
<feature type="compositionally biased region" description="Basic and acidic residues" evidence="1">
    <location>
        <begin position="131"/>
        <end position="142"/>
    </location>
</feature>
<comment type="caution">
    <text evidence="5">The sequence shown here is derived from an EMBL/GenBank/DDBJ whole genome shotgun (WGS) entry which is preliminary data.</text>
</comment>
<dbReference type="Proteomes" id="UP001370758">
    <property type="component" value="Unassembled WGS sequence"/>
</dbReference>
<proteinExistence type="predicted"/>
<feature type="domain" description="SANT" evidence="3">
    <location>
        <begin position="779"/>
        <end position="832"/>
    </location>
</feature>
<feature type="region of interest" description="Disordered" evidence="1">
    <location>
        <begin position="1"/>
        <end position="144"/>
    </location>
</feature>
<dbReference type="EMBL" id="JAVHJL010000011">
    <property type="protein sequence ID" value="KAK6496453.1"/>
    <property type="molecule type" value="Genomic_DNA"/>
</dbReference>
<dbReference type="AlphaFoldDB" id="A0AAV9VUD2"/>
<dbReference type="InterPro" id="IPR001005">
    <property type="entry name" value="SANT/Myb"/>
</dbReference>
<accession>A0AAV9VUD2</accession>
<dbReference type="SMART" id="SM00717">
    <property type="entry name" value="SANT"/>
    <property type="match status" value="1"/>
</dbReference>
<evidence type="ECO:0000313" key="5">
    <source>
        <dbReference type="EMBL" id="KAK6496453.1"/>
    </source>
</evidence>
<sequence length="872" mass="98635">MARKAGHQKLPSPEIPRGSPTITRMRSRRSPPPPPVEPVLVVNDTEEEEEEEAESRLGQSEDEDGAEDEENEEAREGRGEDINLQADYNSQNESEEDYGSREGELEEEEEESDNEQDGNNESQDGPYGEDSGDKASTYDDGRPTQTYLDPSLLLVNIEDLDNASTNVLDYFLRSSQEGDAIKPEALNDILTFYTRAPEGHLTRAIDPRNIADLLGISKYGDGLDKSFDPIFRKANLAAFSLLAFDTKLPTYFTLGGWDDDLARTDCYYGVEDTASFEFVKELRTQLYISAMAIQKDIRPDEHPNWPDKILIGAFCGGYQPDDLPFERSSIFKQRVKAMKLKGWDSEGKELKERFRKPLLDRIALLRSYTEDVDGTPTADLEGLREEYPYETFQDKFLEWLRKAYSQISQSNPSISWLRDVSKRLASDFENFHQNLEQIMKDPYSQDNPGSRSPSMLQPSRRTTGTSMVEEEVQSQNQTFEEVQSQNQTFEEVLKEPPKSSLRAAKPGLKSKSLDRETRKRLIQVKQSAKAPGKIVYRTSAGLSLPTSSQPQPSQEPRDRRSAPPKTTITKPSTGFNINESLAKAARQEEKENTMPSIPKQTSPQEIKKAKKKHFNESQEGRTSLNFDDDIDTPARARPAAEAVPDYAEDPALPEEEEEQEGEVEEGEDPPVASAPSPLKSKKRSREDSEEEDDDFGYIKSARLRDSRPHKRGRYGESIRSQRGRKFEPQTGASRPSGQRVPVAPPRPGPVQDRRRSLENSEDEEEEDGGVIEFRFVPRPERKGWSEEEENTLIRAIKLHGGNWAAIRDAYFGGSRSNISIKDKARNLKFKFLKAGKKLPVNFEGVTMDHNMLVKLQGFGIHYNQGDSRGTRL</sequence>
<feature type="compositionally biased region" description="Acidic residues" evidence="1">
    <location>
        <begin position="44"/>
        <end position="53"/>
    </location>
</feature>
<dbReference type="InterPro" id="IPR017930">
    <property type="entry name" value="Myb_dom"/>
</dbReference>
<feature type="compositionally biased region" description="Acidic residues" evidence="1">
    <location>
        <begin position="759"/>
        <end position="769"/>
    </location>
</feature>
<name>A0AAV9VUD2_9PEZI</name>
<dbReference type="GO" id="GO:0003691">
    <property type="term" value="F:double-stranded telomeric DNA binding"/>
    <property type="evidence" value="ECO:0007669"/>
    <property type="project" value="TreeGrafter"/>
</dbReference>
<gene>
    <name evidence="5" type="primary">TBF1_1</name>
    <name evidence="5" type="ORF">TWF481_002471</name>
</gene>
<dbReference type="InterPro" id="IPR009057">
    <property type="entry name" value="Homeodomain-like_sf"/>
</dbReference>
<dbReference type="GO" id="GO:0010833">
    <property type="term" value="P:telomere maintenance via telomere lengthening"/>
    <property type="evidence" value="ECO:0007669"/>
    <property type="project" value="TreeGrafter"/>
</dbReference>
<dbReference type="PANTHER" id="PTHR47807:SF1">
    <property type="entry name" value="PROTEIN TBF1"/>
    <property type="match status" value="1"/>
</dbReference>
<dbReference type="PROSITE" id="PS51294">
    <property type="entry name" value="HTH_MYB"/>
    <property type="match status" value="1"/>
</dbReference>
<feature type="compositionally biased region" description="Polar residues" evidence="1">
    <location>
        <begin position="593"/>
        <end position="604"/>
    </location>
</feature>
<keyword evidence="6" id="KW-1185">Reference proteome</keyword>
<dbReference type="PROSITE" id="PS50090">
    <property type="entry name" value="MYB_LIKE"/>
    <property type="match status" value="1"/>
</dbReference>
<dbReference type="Pfam" id="PF00249">
    <property type="entry name" value="Myb_DNA-binding"/>
    <property type="match status" value="1"/>
</dbReference>
<feature type="compositionally biased region" description="Acidic residues" evidence="1">
    <location>
        <begin position="104"/>
        <end position="118"/>
    </location>
</feature>
<reference evidence="5 6" key="1">
    <citation type="submission" date="2023-08" db="EMBL/GenBank/DDBJ databases">
        <authorList>
            <person name="Palmer J.M."/>
        </authorList>
    </citation>
    <scope>NUCLEOTIDE SEQUENCE [LARGE SCALE GENOMIC DNA]</scope>
    <source>
        <strain evidence="5 6">TWF481</strain>
    </source>
</reference>
<feature type="compositionally biased region" description="Polar residues" evidence="1">
    <location>
        <begin position="444"/>
        <end position="466"/>
    </location>
</feature>
<feature type="compositionally biased region" description="Polar residues" evidence="1">
    <location>
        <begin position="564"/>
        <end position="579"/>
    </location>
</feature>
<feature type="compositionally biased region" description="Acidic residues" evidence="1">
    <location>
        <begin position="646"/>
        <end position="668"/>
    </location>
</feature>
<feature type="region of interest" description="Disordered" evidence="1">
    <location>
        <begin position="440"/>
        <end position="771"/>
    </location>
</feature>